<accession>A0A0N4YZH3</accession>
<organism evidence="3">
    <name type="scientific">Nippostrongylus brasiliensis</name>
    <name type="common">Rat hookworm</name>
    <dbReference type="NCBI Taxonomy" id="27835"/>
    <lineage>
        <taxon>Eukaryota</taxon>
        <taxon>Metazoa</taxon>
        <taxon>Ecdysozoa</taxon>
        <taxon>Nematoda</taxon>
        <taxon>Chromadorea</taxon>
        <taxon>Rhabditida</taxon>
        <taxon>Rhabditina</taxon>
        <taxon>Rhabditomorpha</taxon>
        <taxon>Strongyloidea</taxon>
        <taxon>Heligmosomidae</taxon>
        <taxon>Nippostrongylus</taxon>
    </lineage>
</organism>
<dbReference type="WBParaSite" id="NBR_0002264501-mRNA-1">
    <property type="protein sequence ID" value="NBR_0002264501-mRNA-1"/>
    <property type="gene ID" value="NBR_0002264501"/>
</dbReference>
<reference evidence="1 2" key="2">
    <citation type="submission" date="2018-11" db="EMBL/GenBank/DDBJ databases">
        <authorList>
            <consortium name="Pathogen Informatics"/>
        </authorList>
    </citation>
    <scope>NUCLEOTIDE SEQUENCE [LARGE SCALE GENOMIC DNA]</scope>
</reference>
<evidence type="ECO:0000313" key="3">
    <source>
        <dbReference type="WBParaSite" id="NBR_0002264501-mRNA-1"/>
    </source>
</evidence>
<keyword evidence="2" id="KW-1185">Reference proteome</keyword>
<evidence type="ECO:0000313" key="1">
    <source>
        <dbReference type="EMBL" id="VDL87617.1"/>
    </source>
</evidence>
<proteinExistence type="predicted"/>
<reference evidence="3" key="1">
    <citation type="submission" date="2017-02" db="UniProtKB">
        <authorList>
            <consortium name="WormBaseParasite"/>
        </authorList>
    </citation>
    <scope>IDENTIFICATION</scope>
</reference>
<evidence type="ECO:0000313" key="2">
    <source>
        <dbReference type="Proteomes" id="UP000271162"/>
    </source>
</evidence>
<protein>
    <submittedName>
        <fullName evidence="3">Sec1 family domain-containing protein 2</fullName>
    </submittedName>
</protein>
<name>A0A0N4YZH3_NIPBR</name>
<dbReference type="Proteomes" id="UP000271162">
    <property type="component" value="Unassembled WGS sequence"/>
</dbReference>
<gene>
    <name evidence="1" type="ORF">NBR_LOCUS22645</name>
</gene>
<sequence>MLLLGNSSFPSQTSHLVIRHGALSNAKAMEAFTALRTCMLAQLEKPNQLSEKDKTPVVVVMLGVGDDIQAEKELKKMLPEVSSARLSAHLLAHH</sequence>
<dbReference type="EMBL" id="UYSL01028617">
    <property type="protein sequence ID" value="VDL87617.1"/>
    <property type="molecule type" value="Genomic_DNA"/>
</dbReference>
<dbReference type="AlphaFoldDB" id="A0A0N4YZH3"/>